<evidence type="ECO:0000256" key="5">
    <source>
        <dbReference type="ARBA" id="ARBA00022692"/>
    </source>
</evidence>
<feature type="domain" description="Glycosyltransferase RgtA/B/C/D-like" evidence="10">
    <location>
        <begin position="46"/>
        <end position="178"/>
    </location>
</feature>
<feature type="transmembrane region" description="Helical" evidence="9">
    <location>
        <begin position="6"/>
        <end position="26"/>
    </location>
</feature>
<evidence type="ECO:0000256" key="3">
    <source>
        <dbReference type="ARBA" id="ARBA00022676"/>
    </source>
</evidence>
<evidence type="ECO:0000256" key="9">
    <source>
        <dbReference type="SAM" id="Phobius"/>
    </source>
</evidence>
<keyword evidence="4 11" id="KW-0808">Transferase</keyword>
<evidence type="ECO:0000256" key="7">
    <source>
        <dbReference type="ARBA" id="ARBA00023136"/>
    </source>
</evidence>
<dbReference type="GO" id="GO:0016763">
    <property type="term" value="F:pentosyltransferase activity"/>
    <property type="evidence" value="ECO:0007669"/>
    <property type="project" value="TreeGrafter"/>
</dbReference>
<evidence type="ECO:0000256" key="1">
    <source>
        <dbReference type="ARBA" id="ARBA00004651"/>
    </source>
</evidence>
<accession>A0A3D9V2P4</accession>
<proteinExistence type="predicted"/>
<evidence type="ECO:0000259" key="10">
    <source>
        <dbReference type="Pfam" id="PF13231"/>
    </source>
</evidence>
<feature type="transmembrane region" description="Helical" evidence="9">
    <location>
        <begin position="69"/>
        <end position="89"/>
    </location>
</feature>
<sequence>MAWAPVLAVAAVVTVVLVLVSPWYGYYRDELYFRLLADEPRWGYVDQPPFTPFLAKVGMSLLGDTVTALRVPAALCTAATVILAALTAAELGGTGRAQLLAAAATASSLFPLLVGHTLLTSSADLVAWCAVWLLAARALLRDPRWWLVTGAVFGLALVNKHLILILGAAIGVGLVTSWLTSTPARRPVTGGAPRDRPPGAPSARHDGRWLAAGATLALLLGLPSLIYQASHGWPQLRMAAALVEHSVVPNRLLVLPGQLVLVGLPLVPVWWAGLVGLLRVPSWRSIRCLGIAHLAVVGIVLVADGRMDYAAATLIPMLAAGCVRLDAWSRTPRGARALLAALTVNAAISAVVALPLLPVDLVQRTPLPALNPLMRGSVGWRQFASEVALAYGRLAPDERRDAILLAHDFAQAGALDRFGPSLDLPPVYSGHNELARKRPPERSGTVLAVGVDPSILRRVFDRCDVIGYVDAGDVPGQSRSPLTLCQGRRISWRTAWPAFVHVR</sequence>
<name>A0A3D9V2P4_THECX</name>
<evidence type="ECO:0000313" key="12">
    <source>
        <dbReference type="Proteomes" id="UP000256485"/>
    </source>
</evidence>
<protein>
    <submittedName>
        <fullName evidence="11">Dolichyl-phosphate-mannose-protein mannosyltransferase</fullName>
    </submittedName>
</protein>
<feature type="transmembrane region" description="Helical" evidence="9">
    <location>
        <begin position="285"/>
        <end position="303"/>
    </location>
</feature>
<keyword evidence="7 9" id="KW-0472">Membrane</keyword>
<keyword evidence="12" id="KW-1185">Reference proteome</keyword>
<dbReference type="PANTHER" id="PTHR33908:SF11">
    <property type="entry name" value="MEMBRANE PROTEIN"/>
    <property type="match status" value="1"/>
</dbReference>
<dbReference type="PANTHER" id="PTHR33908">
    <property type="entry name" value="MANNOSYLTRANSFERASE YKCB-RELATED"/>
    <property type="match status" value="1"/>
</dbReference>
<dbReference type="Proteomes" id="UP000256485">
    <property type="component" value="Unassembled WGS sequence"/>
</dbReference>
<dbReference type="EMBL" id="QTUC01000001">
    <property type="protein sequence ID" value="REF35797.1"/>
    <property type="molecule type" value="Genomic_DNA"/>
</dbReference>
<evidence type="ECO:0000256" key="8">
    <source>
        <dbReference type="SAM" id="MobiDB-lite"/>
    </source>
</evidence>
<feature type="transmembrane region" description="Helical" evidence="9">
    <location>
        <begin position="146"/>
        <end position="179"/>
    </location>
</feature>
<gene>
    <name evidence="11" type="ORF">DFJ64_1189</name>
</gene>
<comment type="subcellular location">
    <subcellularLocation>
        <location evidence="1">Cell membrane</location>
        <topology evidence="1">Multi-pass membrane protein</topology>
    </subcellularLocation>
</comment>
<evidence type="ECO:0000313" key="11">
    <source>
        <dbReference type="EMBL" id="REF35797.1"/>
    </source>
</evidence>
<dbReference type="Pfam" id="PF13231">
    <property type="entry name" value="PMT_2"/>
    <property type="match status" value="1"/>
</dbReference>
<dbReference type="GO" id="GO:0005886">
    <property type="term" value="C:plasma membrane"/>
    <property type="evidence" value="ECO:0007669"/>
    <property type="project" value="UniProtKB-SubCell"/>
</dbReference>
<feature type="compositionally biased region" description="Basic and acidic residues" evidence="8">
    <location>
        <begin position="193"/>
        <end position="206"/>
    </location>
</feature>
<dbReference type="AlphaFoldDB" id="A0A3D9V2P4"/>
<feature type="transmembrane region" description="Helical" evidence="9">
    <location>
        <begin position="337"/>
        <end position="357"/>
    </location>
</feature>
<evidence type="ECO:0000256" key="6">
    <source>
        <dbReference type="ARBA" id="ARBA00022989"/>
    </source>
</evidence>
<reference evidence="11 12" key="1">
    <citation type="submission" date="2018-08" db="EMBL/GenBank/DDBJ databases">
        <title>Sequencing the genomes of 1000 actinobacteria strains.</title>
        <authorList>
            <person name="Klenk H.-P."/>
        </authorList>
    </citation>
    <scope>NUCLEOTIDE SEQUENCE [LARGE SCALE GENOMIC DNA]</scope>
    <source>
        <strain evidence="11 12">DSM 22891</strain>
    </source>
</reference>
<organism evidence="11 12">
    <name type="scientific">Thermasporomyces composti</name>
    <dbReference type="NCBI Taxonomy" id="696763"/>
    <lineage>
        <taxon>Bacteria</taxon>
        <taxon>Bacillati</taxon>
        <taxon>Actinomycetota</taxon>
        <taxon>Actinomycetes</taxon>
        <taxon>Propionibacteriales</taxon>
        <taxon>Nocardioidaceae</taxon>
        <taxon>Thermasporomyces</taxon>
    </lineage>
</organism>
<evidence type="ECO:0000256" key="2">
    <source>
        <dbReference type="ARBA" id="ARBA00022475"/>
    </source>
</evidence>
<dbReference type="RefSeq" id="WP_170152510.1">
    <property type="nucleotide sequence ID" value="NZ_QTUC01000001.1"/>
</dbReference>
<feature type="transmembrane region" description="Helical" evidence="9">
    <location>
        <begin position="259"/>
        <end position="278"/>
    </location>
</feature>
<keyword evidence="2" id="KW-1003">Cell membrane</keyword>
<evidence type="ECO:0000256" key="4">
    <source>
        <dbReference type="ARBA" id="ARBA00022679"/>
    </source>
</evidence>
<feature type="transmembrane region" description="Helical" evidence="9">
    <location>
        <begin position="209"/>
        <end position="229"/>
    </location>
</feature>
<feature type="region of interest" description="Disordered" evidence="8">
    <location>
        <begin position="186"/>
        <end position="206"/>
    </location>
</feature>
<dbReference type="InterPro" id="IPR050297">
    <property type="entry name" value="LipidA_mod_glycosyltrf_83"/>
</dbReference>
<dbReference type="InterPro" id="IPR038731">
    <property type="entry name" value="RgtA/B/C-like"/>
</dbReference>
<keyword evidence="5 9" id="KW-0812">Transmembrane</keyword>
<keyword evidence="3 11" id="KW-0328">Glycosyltransferase</keyword>
<feature type="transmembrane region" description="Helical" evidence="9">
    <location>
        <begin position="122"/>
        <end position="140"/>
    </location>
</feature>
<dbReference type="GO" id="GO:0009103">
    <property type="term" value="P:lipopolysaccharide biosynthetic process"/>
    <property type="evidence" value="ECO:0007669"/>
    <property type="project" value="UniProtKB-ARBA"/>
</dbReference>
<comment type="caution">
    <text evidence="11">The sequence shown here is derived from an EMBL/GenBank/DDBJ whole genome shotgun (WGS) entry which is preliminary data.</text>
</comment>
<keyword evidence="6 9" id="KW-1133">Transmembrane helix</keyword>